<dbReference type="Pfam" id="PF08448">
    <property type="entry name" value="PAS_4"/>
    <property type="match status" value="1"/>
</dbReference>
<dbReference type="CDD" id="cd00130">
    <property type="entry name" value="PAS"/>
    <property type="match status" value="1"/>
</dbReference>
<dbReference type="PROSITE" id="PS50111">
    <property type="entry name" value="CHEMOTAXIS_TRANSDUC_2"/>
    <property type="match status" value="1"/>
</dbReference>
<dbReference type="PANTHER" id="PTHR32089">
    <property type="entry name" value="METHYL-ACCEPTING CHEMOTAXIS PROTEIN MCPB"/>
    <property type="match status" value="1"/>
</dbReference>
<dbReference type="GO" id="GO:0016020">
    <property type="term" value="C:membrane"/>
    <property type="evidence" value="ECO:0007669"/>
    <property type="project" value="InterPro"/>
</dbReference>
<dbReference type="Proteomes" id="UP000027142">
    <property type="component" value="Chromosome"/>
</dbReference>
<name>A0A060M300_9BACI</name>
<dbReference type="PATRIC" id="fig|1246626.3.peg.1875"/>
<feature type="domain" description="Methyl-accepting transducer" evidence="4">
    <location>
        <begin position="105"/>
        <end position="295"/>
    </location>
</feature>
<dbReference type="InterPro" id="IPR004090">
    <property type="entry name" value="Chemotax_Me-accpt_rcpt"/>
</dbReference>
<dbReference type="InterPro" id="IPR000700">
    <property type="entry name" value="PAS-assoc_C"/>
</dbReference>
<dbReference type="RefSeq" id="WP_038479866.1">
    <property type="nucleotide sequence ID" value="NZ_CP003923.1"/>
</dbReference>
<dbReference type="PRINTS" id="PR00260">
    <property type="entry name" value="CHEMTRNSDUCR"/>
</dbReference>
<dbReference type="STRING" id="1246626.BleG1_1876"/>
<evidence type="ECO:0000256" key="2">
    <source>
        <dbReference type="ARBA" id="ARBA00029447"/>
    </source>
</evidence>
<dbReference type="HOGENOM" id="CLU_000445_107_26_9"/>
<sequence length="295" mass="33520">MNHTNDTLMTTLLNNLAIIQFDTNRKVLYANQLFADTMGYKANTMEGKAHREFCFTDFVQSPAYNDFWESLLNGQSFQDKILRRHANGEGLWLEATYMPIIENGEVQSVMKFATDITNRQQGIERFAESLGKNTETMNDNAERMIASNELILDDMQETVALLTNMGKTLQALEEKANVINKISSMIEEFAVQTNVLSFNAAIEAAHAKEFGRGFTVIADEIRKLSKQIDHSIQDIRTNLFNTTKEIKSISKGTMGIIERSTKNQTQLEHSLSDYRSLLVEIEDINRGTKELMKVI</sequence>
<dbReference type="Pfam" id="PF00015">
    <property type="entry name" value="MCPsignal"/>
    <property type="match status" value="1"/>
</dbReference>
<dbReference type="SUPFAM" id="SSF55785">
    <property type="entry name" value="PYP-like sensor domain (PAS domain)"/>
    <property type="match status" value="1"/>
</dbReference>
<feature type="domain" description="PAC" evidence="5">
    <location>
        <begin position="75"/>
        <end position="128"/>
    </location>
</feature>
<dbReference type="InterPro" id="IPR004089">
    <property type="entry name" value="MCPsignal_dom"/>
</dbReference>
<dbReference type="AlphaFoldDB" id="A0A060M300"/>
<keyword evidence="1 3" id="KW-0807">Transducer</keyword>
<evidence type="ECO:0000259" key="4">
    <source>
        <dbReference type="PROSITE" id="PS50111"/>
    </source>
</evidence>
<dbReference type="SMART" id="SM00283">
    <property type="entry name" value="MA"/>
    <property type="match status" value="1"/>
</dbReference>
<dbReference type="NCBIfam" id="TIGR00229">
    <property type="entry name" value="sensory_box"/>
    <property type="match status" value="1"/>
</dbReference>
<dbReference type="InterPro" id="IPR013656">
    <property type="entry name" value="PAS_4"/>
</dbReference>
<evidence type="ECO:0000313" key="7">
    <source>
        <dbReference type="Proteomes" id="UP000027142"/>
    </source>
</evidence>
<keyword evidence="7" id="KW-1185">Reference proteome</keyword>
<dbReference type="SUPFAM" id="SSF58104">
    <property type="entry name" value="Methyl-accepting chemotaxis protein (MCP) signaling domain"/>
    <property type="match status" value="1"/>
</dbReference>
<dbReference type="GO" id="GO:0006935">
    <property type="term" value="P:chemotaxis"/>
    <property type="evidence" value="ECO:0007669"/>
    <property type="project" value="InterPro"/>
</dbReference>
<accession>A0A060M300</accession>
<gene>
    <name evidence="6" type="ORF">BleG1_1876</name>
</gene>
<dbReference type="GO" id="GO:0004888">
    <property type="term" value="F:transmembrane signaling receptor activity"/>
    <property type="evidence" value="ECO:0007669"/>
    <property type="project" value="InterPro"/>
</dbReference>
<evidence type="ECO:0000259" key="5">
    <source>
        <dbReference type="PROSITE" id="PS50113"/>
    </source>
</evidence>
<evidence type="ECO:0000313" key="6">
    <source>
        <dbReference type="EMBL" id="AIC94454.1"/>
    </source>
</evidence>
<dbReference type="OrthoDB" id="9765776at2"/>
<dbReference type="InterPro" id="IPR035965">
    <property type="entry name" value="PAS-like_dom_sf"/>
</dbReference>
<organism evidence="6 7">
    <name type="scientific">Shouchella lehensis G1</name>
    <dbReference type="NCBI Taxonomy" id="1246626"/>
    <lineage>
        <taxon>Bacteria</taxon>
        <taxon>Bacillati</taxon>
        <taxon>Bacillota</taxon>
        <taxon>Bacilli</taxon>
        <taxon>Bacillales</taxon>
        <taxon>Bacillaceae</taxon>
        <taxon>Shouchella</taxon>
    </lineage>
</organism>
<dbReference type="GO" id="GO:0007165">
    <property type="term" value="P:signal transduction"/>
    <property type="evidence" value="ECO:0007669"/>
    <property type="project" value="UniProtKB-KW"/>
</dbReference>
<comment type="similarity">
    <text evidence="2">Belongs to the methyl-accepting chemotaxis (MCP) protein family.</text>
</comment>
<dbReference type="PANTHER" id="PTHR32089:SF112">
    <property type="entry name" value="LYSOZYME-LIKE PROTEIN-RELATED"/>
    <property type="match status" value="1"/>
</dbReference>
<dbReference type="EMBL" id="CP003923">
    <property type="protein sequence ID" value="AIC94454.1"/>
    <property type="molecule type" value="Genomic_DNA"/>
</dbReference>
<dbReference type="KEGG" id="ble:BleG1_1876"/>
<dbReference type="eggNOG" id="COG0840">
    <property type="taxonomic scope" value="Bacteria"/>
</dbReference>
<protein>
    <submittedName>
        <fullName evidence="6">Biofilm dispersion protein</fullName>
    </submittedName>
</protein>
<dbReference type="Gene3D" id="1.10.287.950">
    <property type="entry name" value="Methyl-accepting chemotaxis protein"/>
    <property type="match status" value="1"/>
</dbReference>
<reference evidence="6 7" key="1">
    <citation type="journal article" date="2014" name="Gene">
        <title>A comparative genomic analysis of the alkalitolerant soil bacterium Bacillus lehensis G1.</title>
        <authorList>
            <person name="Noor Y.M."/>
            <person name="Samsulrizal N.H."/>
            <person name="Jema'on N.A."/>
            <person name="Low K.O."/>
            <person name="Ramli A.N."/>
            <person name="Alias N.I."/>
            <person name="Damis S.I."/>
            <person name="Fuzi S.F."/>
            <person name="Isa M.N."/>
            <person name="Murad A.M."/>
            <person name="Raih M.F."/>
            <person name="Bakar F.D."/>
            <person name="Najimudin N."/>
            <person name="Mahadi N.M."/>
            <person name="Illias R.M."/>
        </authorList>
    </citation>
    <scope>NUCLEOTIDE SEQUENCE [LARGE SCALE GENOMIC DNA]</scope>
    <source>
        <strain evidence="6 7">G1</strain>
    </source>
</reference>
<proteinExistence type="inferred from homology"/>
<dbReference type="PROSITE" id="PS50113">
    <property type="entry name" value="PAC"/>
    <property type="match status" value="1"/>
</dbReference>
<evidence type="ECO:0000256" key="3">
    <source>
        <dbReference type="PROSITE-ProRule" id="PRU00284"/>
    </source>
</evidence>
<dbReference type="InterPro" id="IPR000014">
    <property type="entry name" value="PAS"/>
</dbReference>
<evidence type="ECO:0000256" key="1">
    <source>
        <dbReference type="ARBA" id="ARBA00023224"/>
    </source>
</evidence>
<dbReference type="Gene3D" id="3.30.450.20">
    <property type="entry name" value="PAS domain"/>
    <property type="match status" value="1"/>
</dbReference>